<sequence length="623" mass="68823">MKKTNRTSYIALSLALAVLLAGCSGPKRPEAGVDEKAQMAQVKAGLKKGSAGSNLLLQLAWLRGADENAALLRAGEPASETAKAFLAKHASALNAVPARVSQLAMQANNLDSFRWAFARGIQPDLQYQGLLQYWSLGPDWRDYFMAEYPEQARSVFMNRAIEEYNITFFNAHVSAFKASGYKVESPQEQTEFNARFCRFLAEQIETAMLRNKRERVEFFIAHMPALNDVKFIDWKTKEVMAALGDYVFLELKDEALACKLVELGYACNRVDLDETGFGAPFADALRADPEYAFAALQLDEWQGTLSAVDAAFLATLPDDVLASMHKLYFGDAIEFCMKQSDTENAMRLIALRQAKEPMTRSENTELMNWSLECGNRAVFDYAMSQAGDIDIYMIDLGALASSQKLFIRYIPEIMANVHNTMDTLPRPDGTTLGRINKIFASKNQSAGLYIVQHYNLSGTWLKATKGRTLLMDVCHGGNLEAARFLIEQRGADVRAETGYSKLQTSLFGRTIPTEGKLSPIFFAAKSGNSALIRYLSSNGGNIHARSNYGTTPLMHAVSEGHIDAVKTLIGLGATVNDRMSNNLTTRNLTPGDVYEKVCTAYRRALANGDEKMLALLKEAGARP</sequence>
<dbReference type="Pfam" id="PF12796">
    <property type="entry name" value="Ank_2"/>
    <property type="match status" value="1"/>
</dbReference>
<reference evidence="5 6" key="1">
    <citation type="submission" date="2019-04" db="EMBL/GenBank/DDBJ databases">
        <authorList>
            <person name="Van Vliet M D."/>
        </authorList>
    </citation>
    <scope>NUCLEOTIDE SEQUENCE [LARGE SCALE GENOMIC DNA]</scope>
    <source>
        <strain evidence="5 6">F21</strain>
    </source>
</reference>
<dbReference type="InterPro" id="IPR002110">
    <property type="entry name" value="Ankyrin_rpt"/>
</dbReference>
<organism evidence="5 6">
    <name type="scientific">Pontiella sulfatireligans</name>
    <dbReference type="NCBI Taxonomy" id="2750658"/>
    <lineage>
        <taxon>Bacteria</taxon>
        <taxon>Pseudomonadati</taxon>
        <taxon>Kiritimatiellota</taxon>
        <taxon>Kiritimatiellia</taxon>
        <taxon>Kiritimatiellales</taxon>
        <taxon>Pontiellaceae</taxon>
        <taxon>Pontiella</taxon>
    </lineage>
</organism>
<keyword evidence="1" id="KW-0677">Repeat</keyword>
<dbReference type="PANTHER" id="PTHR24188">
    <property type="entry name" value="ANKYRIN REPEAT PROTEIN"/>
    <property type="match status" value="1"/>
</dbReference>
<keyword evidence="4" id="KW-0732">Signal</keyword>
<dbReference type="Pfam" id="PF00023">
    <property type="entry name" value="Ank"/>
    <property type="match status" value="1"/>
</dbReference>
<dbReference type="PROSITE" id="PS50088">
    <property type="entry name" value="ANK_REPEAT"/>
    <property type="match status" value="2"/>
</dbReference>
<evidence type="ECO:0000256" key="1">
    <source>
        <dbReference type="ARBA" id="ARBA00022737"/>
    </source>
</evidence>
<dbReference type="SUPFAM" id="SSF48403">
    <property type="entry name" value="Ankyrin repeat"/>
    <property type="match status" value="1"/>
</dbReference>
<accession>A0A6C2UMU0</accession>
<protein>
    <submittedName>
        <fullName evidence="5">Uncharacterized protein</fullName>
    </submittedName>
</protein>
<feature type="signal peptide" evidence="4">
    <location>
        <begin position="1"/>
        <end position="23"/>
    </location>
</feature>
<feature type="repeat" description="ANK" evidence="3">
    <location>
        <begin position="548"/>
        <end position="580"/>
    </location>
</feature>
<dbReference type="Gene3D" id="1.25.40.20">
    <property type="entry name" value="Ankyrin repeat-containing domain"/>
    <property type="match status" value="1"/>
</dbReference>
<dbReference type="EMBL" id="CAAHFH010000001">
    <property type="protein sequence ID" value="VGO20591.1"/>
    <property type="molecule type" value="Genomic_DNA"/>
</dbReference>
<name>A0A6C2UMU0_9BACT</name>
<dbReference type="AlphaFoldDB" id="A0A6C2UMU0"/>
<evidence type="ECO:0000313" key="6">
    <source>
        <dbReference type="Proteomes" id="UP000346198"/>
    </source>
</evidence>
<dbReference type="PROSITE" id="PS50297">
    <property type="entry name" value="ANK_REP_REGION"/>
    <property type="match status" value="1"/>
</dbReference>
<evidence type="ECO:0000256" key="2">
    <source>
        <dbReference type="ARBA" id="ARBA00023043"/>
    </source>
</evidence>
<gene>
    <name evidence="5" type="ORF">SCARR_02656</name>
</gene>
<evidence type="ECO:0000313" key="5">
    <source>
        <dbReference type="EMBL" id="VGO20591.1"/>
    </source>
</evidence>
<feature type="chain" id="PRO_5025470379" evidence="4">
    <location>
        <begin position="24"/>
        <end position="623"/>
    </location>
</feature>
<keyword evidence="6" id="KW-1185">Reference proteome</keyword>
<feature type="repeat" description="ANK" evidence="3">
    <location>
        <begin position="515"/>
        <end position="547"/>
    </location>
</feature>
<dbReference type="PANTHER" id="PTHR24188:SF29">
    <property type="entry name" value="GH09064P"/>
    <property type="match status" value="1"/>
</dbReference>
<keyword evidence="2 3" id="KW-0040">ANK repeat</keyword>
<dbReference type="PROSITE" id="PS51257">
    <property type="entry name" value="PROKAR_LIPOPROTEIN"/>
    <property type="match status" value="1"/>
</dbReference>
<dbReference type="InterPro" id="IPR036770">
    <property type="entry name" value="Ankyrin_rpt-contain_sf"/>
</dbReference>
<proteinExistence type="predicted"/>
<evidence type="ECO:0000256" key="3">
    <source>
        <dbReference type="PROSITE-ProRule" id="PRU00023"/>
    </source>
</evidence>
<evidence type="ECO:0000256" key="4">
    <source>
        <dbReference type="SAM" id="SignalP"/>
    </source>
</evidence>
<dbReference type="SMART" id="SM00248">
    <property type="entry name" value="ANK"/>
    <property type="match status" value="3"/>
</dbReference>
<dbReference type="RefSeq" id="WP_136061995.1">
    <property type="nucleotide sequence ID" value="NZ_CAAHFH010000001.1"/>
</dbReference>
<dbReference type="Proteomes" id="UP000346198">
    <property type="component" value="Unassembled WGS sequence"/>
</dbReference>